<sequence length="433" mass="49526">MTYLLASATGTMLGATFAVYAAASYAALQRINDVVGQPYMDEIFHVPQAQHYCIGDFNTWDPKLTTPPGLYLVSLIPINVLRFLMPQYAHACTAGDLRATNWMLSLALFWVIADILRQLRPGQPPVVLALRTLGLSLFPVTFFLNHMYYTDTGSLLFVLVCYTLSLRERHWMAGVTGFAALWFRQTNAVWVAFVGFTAALRLVQQRTGISDMSSLRESLGVLCRWTVQRDAMAAILRLLYPYLAVVCLFALFVVANRGIVLGDKSNHEAGLHVPQPWRSLVFGTALGLLMALCIRSYTVEHPFLLSDNRHYPFYIWKNIFRRHWLTRYLAIPLYTYSACAVHHVLARQTPALWQLALVICTAAVLVPSPLLEFRYFTVPYFFVRLHMRDPTGARYLAIEITWFALINAATIWVFLHRPFTWDSEPRQLQRFMW</sequence>
<evidence type="ECO:0000256" key="11">
    <source>
        <dbReference type="ARBA" id="ARBA00023136"/>
    </source>
</evidence>
<keyword evidence="10 14" id="KW-1133">Transmembrane helix</keyword>
<feature type="transmembrane region" description="Helical" evidence="14">
    <location>
        <begin position="392"/>
        <end position="415"/>
    </location>
</feature>
<organism evidence="15 16">
    <name type="scientific">Coemansia asiatica</name>
    <dbReference type="NCBI Taxonomy" id="1052880"/>
    <lineage>
        <taxon>Eukaryota</taxon>
        <taxon>Fungi</taxon>
        <taxon>Fungi incertae sedis</taxon>
        <taxon>Zoopagomycota</taxon>
        <taxon>Kickxellomycotina</taxon>
        <taxon>Kickxellomycetes</taxon>
        <taxon>Kickxellales</taxon>
        <taxon>Kickxellaceae</taxon>
        <taxon>Coemansia</taxon>
    </lineage>
</organism>
<comment type="caution">
    <text evidence="15">The sequence shown here is derived from an EMBL/GenBank/DDBJ whole genome shotgun (WGS) entry which is preliminary data.</text>
</comment>
<name>A0A9W7XKA8_9FUNG</name>
<dbReference type="EMBL" id="JANBOH010000188">
    <property type="protein sequence ID" value="KAJ1644163.1"/>
    <property type="molecule type" value="Genomic_DNA"/>
</dbReference>
<keyword evidence="9" id="KW-0256">Endoplasmic reticulum</keyword>
<evidence type="ECO:0000256" key="9">
    <source>
        <dbReference type="ARBA" id="ARBA00022824"/>
    </source>
</evidence>
<dbReference type="EC" id="2.4.1.256" evidence="4 14"/>
<dbReference type="Proteomes" id="UP001145021">
    <property type="component" value="Unassembled WGS sequence"/>
</dbReference>
<keyword evidence="8 14" id="KW-0812">Transmembrane</keyword>
<dbReference type="Pfam" id="PF04922">
    <property type="entry name" value="DIE2_ALG10"/>
    <property type="match status" value="2"/>
</dbReference>
<feature type="transmembrane region" description="Helical" evidence="14">
    <location>
        <begin position="325"/>
        <end position="345"/>
    </location>
</feature>
<evidence type="ECO:0000256" key="1">
    <source>
        <dbReference type="ARBA" id="ARBA00004477"/>
    </source>
</evidence>
<evidence type="ECO:0000313" key="16">
    <source>
        <dbReference type="Proteomes" id="UP001145021"/>
    </source>
</evidence>
<feature type="transmembrane region" description="Helical" evidence="14">
    <location>
        <begin position="351"/>
        <end position="371"/>
    </location>
</feature>
<feature type="transmembrane region" description="Helical" evidence="14">
    <location>
        <begin position="280"/>
        <end position="304"/>
    </location>
</feature>
<evidence type="ECO:0000256" key="6">
    <source>
        <dbReference type="ARBA" id="ARBA00022676"/>
    </source>
</evidence>
<dbReference type="PANTHER" id="PTHR12989">
    <property type="entry name" value="ALPHA-1,2-GLUCOSYLTRANSFERASE ALG10"/>
    <property type="match status" value="1"/>
</dbReference>
<reference evidence="15" key="1">
    <citation type="submission" date="2022-07" db="EMBL/GenBank/DDBJ databases">
        <title>Phylogenomic reconstructions and comparative analyses of Kickxellomycotina fungi.</title>
        <authorList>
            <person name="Reynolds N.K."/>
            <person name="Stajich J.E."/>
            <person name="Barry K."/>
            <person name="Grigoriev I.V."/>
            <person name="Crous P."/>
            <person name="Smith M.E."/>
        </authorList>
    </citation>
    <scope>NUCLEOTIDE SEQUENCE</scope>
    <source>
        <strain evidence="15">NBRC 105413</strain>
    </source>
</reference>
<dbReference type="InterPro" id="IPR016900">
    <property type="entry name" value="Alg10"/>
</dbReference>
<comment type="similarity">
    <text evidence="3 14">Belongs to the ALG10 glucosyltransferase family.</text>
</comment>
<accession>A0A9W7XKA8</accession>
<evidence type="ECO:0000313" key="15">
    <source>
        <dbReference type="EMBL" id="KAJ1644163.1"/>
    </source>
</evidence>
<evidence type="ECO:0000256" key="7">
    <source>
        <dbReference type="ARBA" id="ARBA00022679"/>
    </source>
</evidence>
<proteinExistence type="inferred from homology"/>
<keyword evidence="7 15" id="KW-0808">Transferase</keyword>
<comment type="function">
    <text evidence="12">Dol-P-Glc:Glc(2)Man(9)GlcNAc(2)-PP-Dol alpha-1,2-glucosyltransferase that operates in the biosynthetic pathway of dolichol-linked oligosaccharides, the glycan precursors employed in protein asparagine (N)-glycosylation. The assembly of dolichol-linked oligosaccharides begins on the cytosolic side of the endoplasmic reticulum membrane and finishes in its lumen. The sequential addition of sugars to dolichol pyrophosphate produces dolichol-linked oligosaccharides containing fourteen sugars, including two GlcNAcs, nine mannoses and three glucoses. Once assembled, the oligosaccharide is transferred from the lipid to nascent proteins by oligosaccharyltransferases. In the lumen of the endoplasmic reticulum, adds the third and last glucose residue from dolichyl phosphate glucose (Dol-P-Glc) onto the lipid-linked oligosaccharide intermediate Glc(2)Man(9)GlcNAc(2)-PP-Dol to produce Glc(3)Man(9)GlcNAc(2)-PP-Dol.</text>
</comment>
<evidence type="ECO:0000256" key="4">
    <source>
        <dbReference type="ARBA" id="ARBA00011967"/>
    </source>
</evidence>
<comment type="pathway">
    <text evidence="2">Protein modification; protein glycosylation.</text>
</comment>
<dbReference type="PIRSF" id="PIRSF028810">
    <property type="entry name" value="Alpha1_2_glucosyltferase_Alg10"/>
    <property type="match status" value="1"/>
</dbReference>
<feature type="transmembrane region" description="Helical" evidence="14">
    <location>
        <begin position="128"/>
        <end position="149"/>
    </location>
</feature>
<keyword evidence="16" id="KW-1185">Reference proteome</keyword>
<evidence type="ECO:0000256" key="10">
    <source>
        <dbReference type="ARBA" id="ARBA00022989"/>
    </source>
</evidence>
<dbReference type="GO" id="GO:0106073">
    <property type="term" value="F:dolichyl pyrophosphate Glc2Man9GlcNAc2 alpha-1,2-glucosyltransferase activity"/>
    <property type="evidence" value="ECO:0007669"/>
    <property type="project" value="UniProtKB-UniRule"/>
</dbReference>
<comment type="subcellular location">
    <subcellularLocation>
        <location evidence="1">Endoplasmic reticulum membrane</location>
        <topology evidence="1">Multi-pass membrane protein</topology>
    </subcellularLocation>
</comment>
<evidence type="ECO:0000256" key="13">
    <source>
        <dbReference type="ARBA" id="ARBA00048064"/>
    </source>
</evidence>
<protein>
    <recommendedName>
        <fullName evidence="5 14">Dol-P-Glc:Glc(2)Man(9)GlcNAc(2)-PP-Dol alpha-1,2-glucosyltransferase</fullName>
        <ecNumber evidence="4 14">2.4.1.256</ecNumber>
    </recommendedName>
</protein>
<evidence type="ECO:0000256" key="2">
    <source>
        <dbReference type="ARBA" id="ARBA00004922"/>
    </source>
</evidence>
<evidence type="ECO:0000256" key="5">
    <source>
        <dbReference type="ARBA" id="ARBA00018512"/>
    </source>
</evidence>
<dbReference type="GO" id="GO:0005789">
    <property type="term" value="C:endoplasmic reticulum membrane"/>
    <property type="evidence" value="ECO:0007669"/>
    <property type="project" value="UniProtKB-SubCell"/>
</dbReference>
<gene>
    <name evidence="15" type="primary">ALG10</name>
    <name evidence="15" type="ORF">LPJ64_004128</name>
</gene>
<comment type="caution">
    <text evidence="14">Lacks conserved residue(s) required for the propagation of feature annotation.</text>
</comment>
<dbReference type="PANTHER" id="PTHR12989:SF10">
    <property type="entry name" value="DOL-P-GLC:GLC(2)MAN(9)GLCNAC(2)-PP-DOL ALPHA-1,2-GLUCOSYLTRANSFERASE-RELATED"/>
    <property type="match status" value="1"/>
</dbReference>
<evidence type="ECO:0000256" key="3">
    <source>
        <dbReference type="ARBA" id="ARBA00010600"/>
    </source>
</evidence>
<evidence type="ECO:0000256" key="8">
    <source>
        <dbReference type="ARBA" id="ARBA00022692"/>
    </source>
</evidence>
<keyword evidence="6 14" id="KW-0328">Glycosyltransferase</keyword>
<keyword evidence="11 14" id="KW-0472">Membrane</keyword>
<dbReference type="AlphaFoldDB" id="A0A9W7XKA8"/>
<evidence type="ECO:0000256" key="12">
    <source>
        <dbReference type="ARBA" id="ARBA00044727"/>
    </source>
</evidence>
<comment type="catalytic activity">
    <reaction evidence="13">
        <text>an alpha-D-Glc-(1-&gt;3)-alpha-D-Glc-(1-&gt;3)-alpha-D-Man-(1-&gt;2)-alpha-D-Man-(1-&gt;2)-alpha-D-Man-(1-&gt;3)-[alpha-D-Man-(1-&gt;2)-alpha-D-Man-(1-&gt;3)-[alpha-D-Man-(1-&gt;2)-alpha-D-Man-(1-&gt;6)]-alpha-D-Man-(1-&gt;6)]-beta-D-Man-(1-&gt;4)-beta-D-GlcNAc-(1-&gt;4)-alpha-D-GlcNAc-diphospho-di-trans,poly-cis-dolichol + a di-trans,poly-cis-dolichyl beta-D-glucosyl phosphate = a alpha-D-Glc-(1-&gt;2)-alpha-D-Glc-(1-&gt;3)-alpha-D-Glc-(1-&gt;3)-alpha-D-Man-(1-&gt;2)-alpha-D-Man-(1-&gt;2)-alpha-D-Man-(1-&gt;3)-[alpha-D-Man-(1-&gt;2)-alpha-D-Man-(1-&gt;3)-[alpha-D-Man-(1-&gt;2)-alpha-D-Man-(1-&gt;6)]-alpha-D-Man-(1-&gt;6)]-beta-D-Man-(1-&gt;4)-beta-D-GlcNAc-(1-&gt;4)-alpha-D-GlcNAc-diphospho-di-trans,poly-cis-dolichol + a di-trans,poly-cis-dolichyl phosphate + H(+)</text>
        <dbReference type="Rhea" id="RHEA:29543"/>
        <dbReference type="Rhea" id="RHEA-COMP:19498"/>
        <dbReference type="Rhea" id="RHEA-COMP:19502"/>
        <dbReference type="Rhea" id="RHEA-COMP:19512"/>
        <dbReference type="Rhea" id="RHEA-COMP:19522"/>
        <dbReference type="ChEBI" id="CHEBI:15378"/>
        <dbReference type="ChEBI" id="CHEBI:57525"/>
        <dbReference type="ChEBI" id="CHEBI:57683"/>
        <dbReference type="ChEBI" id="CHEBI:132522"/>
        <dbReference type="ChEBI" id="CHEBI:132523"/>
        <dbReference type="EC" id="2.4.1.256"/>
    </reaction>
    <physiologicalReaction direction="left-to-right" evidence="13">
        <dbReference type="Rhea" id="RHEA:29544"/>
    </physiologicalReaction>
</comment>
<evidence type="ECO:0000256" key="14">
    <source>
        <dbReference type="PIRNR" id="PIRNR028810"/>
    </source>
</evidence>
<dbReference type="GO" id="GO:0006488">
    <property type="term" value="P:dolichol-linked oligosaccharide biosynthetic process"/>
    <property type="evidence" value="ECO:0007669"/>
    <property type="project" value="UniProtKB-UniRule"/>
</dbReference>
<feature type="transmembrane region" description="Helical" evidence="14">
    <location>
        <begin position="181"/>
        <end position="203"/>
    </location>
</feature>
<feature type="transmembrane region" description="Helical" evidence="14">
    <location>
        <begin position="239"/>
        <end position="260"/>
    </location>
</feature>